<dbReference type="PANTHER" id="PTHR40469:SF2">
    <property type="entry name" value="GALACTOSE-BINDING DOMAIN-LIKE SUPERFAMILY PROTEIN"/>
    <property type="match status" value="1"/>
</dbReference>
<reference evidence="5 6" key="1">
    <citation type="submission" date="2020-09" db="EMBL/GenBank/DDBJ databases">
        <title>novel species in genus Nocardioides.</title>
        <authorList>
            <person name="Zhang G."/>
        </authorList>
    </citation>
    <scope>NUCLEOTIDE SEQUENCE [LARGE SCALE GENOMIC DNA]</scope>
    <source>
        <strain evidence="5 6">KCTC 39551</strain>
    </source>
</reference>
<evidence type="ECO:0000259" key="3">
    <source>
        <dbReference type="PROSITE" id="PS50093"/>
    </source>
</evidence>
<dbReference type="Gene3D" id="2.60.120.260">
    <property type="entry name" value="Galactose-binding domain-like"/>
    <property type="match status" value="1"/>
</dbReference>
<dbReference type="InterPro" id="IPR005084">
    <property type="entry name" value="CBM6"/>
</dbReference>
<dbReference type="PROSITE" id="PS51175">
    <property type="entry name" value="CBM6"/>
    <property type="match status" value="1"/>
</dbReference>
<feature type="signal peptide" evidence="2">
    <location>
        <begin position="1"/>
        <end position="36"/>
    </location>
</feature>
<dbReference type="SUPFAM" id="SSF49899">
    <property type="entry name" value="Concanavalin A-like lectins/glucanases"/>
    <property type="match status" value="3"/>
</dbReference>
<sequence>MSRFRSPSARVRTVVAGVAAAAVAVGGMATVPAAAAAPAAAPGASTTAAASAAPAPAAAALAPPTYDVLVFSKTAGFRHDSIGAGIRAVERLGAQYGFSVTATENAEQFTADNLAQYEAVVWMSTTSDVLNAAQQTAFENYIKGGGGYVGVHAASDTEYTWPWYGQLVGAYFQSHPAGTPTATIDVEDDTTPSSCALPDRWERTDEWYNFQSPTNPVVNGGGPDYSPRTNSNINVIASLDESTYDEQDGAPGDDDHPIAWYQEFDGGRSFYTGGGHTQASFSEPLFRLHLLGGIQYAAGEAPDACTPPAPTDASFEQVTLAKGVDKVGEPMSISVLPDGRVLHNARDGRIFLTDLEGNTTLLYDVPIYSHDEDGLQSLTVSPTFEEDGWVYLYYAPPLNTPAGDAPNDGTAAEFAAWDGYNLLTRMKMVDDDLDPSTEQELLRVDADRGICCHAGGAIDFDANGNLYLSTGDDSNPFASDGYAPLDERATRNPAYDAQRSSANTNDLRGKVLRITPDPTAASYTVPADNLFPEASDTQGKTRPEIYAMGFRNPFRMTVDKRTGYVYLGEYGPDAGGANANRGPGGIVEFNQIRQAGNFGWPYCTGSNTPAETYNEWDFATNTTGPKFDCTAPVNNSPHNTGLTNLPAAQAAWIKYDGGNVTYNGVTTNEFGGGGEGPMAGPVYNYDPDLESDVKFPAYFDDHFFAGEWTRGWIRDIGMDAEGDVAGIDPFFDSMTLYAAMDMEFGPDGSLYVLDYGNGGYFTGNENSAVYKINAINEGARSPSASATATPDTGVAPLSVKFSSEGSRDPDAGDSIVSYAWDFQNDGSVDSTEPNPTFVYTANGVYDARLTVTDTTGRTGVATAVVTVGNTRPVVEIELPPNGAFFEFGDSVRVKVNVTDPEDGAIDCSKVEIDYVLGHDSHGHPLSSRTGCDVVLPTVADGGHDASANLFGVINASYTDEGANGVRTLTGEDEVVLQPKRKQAEHFTTQQGVLTEATTDPLGGSRNLSNIDAGDHVSYAPVSLSGVPRLRFRVASGGVGGTIEARLDSPTGPLAGSVAVPVTGGWQQWQFVDMDIAESAQQGSHELFLVFTNANPAATGLFNVNFFDAAGKGVSVNSRPQVGAQGTPTQGTGPLTVDFTGTASDYDGDELTYKWDFGAPGEGDTATTLDAEYTYTDPGTYTARLTATDPSGASGSSTVPIRVLNACGVQQSDEFDGTSLDGKWDVTRDSGDWRVENGGLQLPINSGSLYGIGGNAEDIIVQEAPEGAFEVTAKVTAEVAENYHQAGLRLYSDDENWASVHLISAGGNRDVEFIYEAQGNPRNEGADKLGGVPADFPTTYYVRLTSDGTDLRASYSADGETFSPVGRPAPMSTFTAPKIGPAAVSGGATTSPTATFDWIRFEPDGTSGATDPSDEFTGNGLDECRWNAIVREDPTKYQVADGALTITTTEGDIYQTPNAAGATNFVLQSAANLPTDYTAETKLSTTFTDGYAQAGLLAYGDDDNYVKLDVISDTGQGRINRVELRSELGGAIQDPQPQVDLPANVTSYRLRLTKQGTSYLGEVAVDGGEWQPVGTVAHPTADLDLGLYALGVQQPGRTASFDYFKLTPAAAENRPPVADDDTAATSAGRGVNINVLAGDTDPDGDTLTVESVTTPGDGTATINANGTVRYTPDAGFVGTDTFDYTVADGNGGSDTGTVTVTVTEACELETPDDTFEGSSLDTCRWNAIVADDATKRRVADGRLVLTTTPGEIYQGGTGKSNLVMQSADHAGEDWVIETHADVTKLDGGYSQAGLMAYGDDANYVKIVVISDDGRSAPNRVELRSEVNNVIVGANPQPELPIPAGTDLTDMRLRLTKAGTTYEGEASFDGGATWVDLPRAVENAMTGPRFGIFAAGVLQEGDEVSFDTFLVDGEDPVDPVNAAPEATDDTATTTQGTAVDIDVLANDTDADQDELSVASVTKPAHGTAVVAANGTVTYTPDAGHTGTDTFDYVVTDETDTDTGTVTVTTTKKADEPVPDTTITGAPRDGTRAKTATIRFAATGPGAAGATFQCSLDGAAWQTCSSPQTYRGLADGQHEVRVRAVSTGGADATPATATWTVDRTGPRVRKVTPKGSTRDRTPTVGAIVADRLSAVRSGDLKLFVGGERVRGVRYDARKDRMTWTPKQALAPGRYTVRLVAEDALGNRTVEEWGFTIRR</sequence>
<feature type="domain" description="PKD" evidence="3">
    <location>
        <begin position="782"/>
        <end position="867"/>
    </location>
</feature>
<dbReference type="Pfam" id="PF17851">
    <property type="entry name" value="GH43_C2"/>
    <property type="match status" value="3"/>
</dbReference>
<keyword evidence="6" id="KW-1185">Reference proteome</keyword>
<dbReference type="SUPFAM" id="SSF49299">
    <property type="entry name" value="PKD domain"/>
    <property type="match status" value="2"/>
</dbReference>
<feature type="domain" description="CBM6" evidence="4">
    <location>
        <begin position="979"/>
        <end position="1109"/>
    </location>
</feature>
<dbReference type="SUPFAM" id="SSF50952">
    <property type="entry name" value="Soluble quinoprotein glucose dehydrogenase"/>
    <property type="match status" value="1"/>
</dbReference>
<evidence type="ECO:0000259" key="4">
    <source>
        <dbReference type="PROSITE" id="PS51175"/>
    </source>
</evidence>
<evidence type="ECO:0000256" key="1">
    <source>
        <dbReference type="ARBA" id="ARBA00022729"/>
    </source>
</evidence>
<feature type="domain" description="PKD" evidence="3">
    <location>
        <begin position="1119"/>
        <end position="1202"/>
    </location>
</feature>
<protein>
    <submittedName>
        <fullName evidence="5">ThuA domain-containing protein</fullName>
    </submittedName>
</protein>
<dbReference type="InterPro" id="IPR029062">
    <property type="entry name" value="Class_I_gatase-like"/>
</dbReference>
<dbReference type="NCBIfam" id="NF012211">
    <property type="entry name" value="tand_rpt_95"/>
    <property type="match status" value="2"/>
</dbReference>
<dbReference type="InterPro" id="IPR035986">
    <property type="entry name" value="PKD_dom_sf"/>
</dbReference>
<keyword evidence="1 2" id="KW-0732">Signal</keyword>
<dbReference type="InterPro" id="IPR012938">
    <property type="entry name" value="Glc/Sorbosone_DH"/>
</dbReference>
<dbReference type="PROSITE" id="PS50093">
    <property type="entry name" value="PKD"/>
    <property type="match status" value="2"/>
</dbReference>
<dbReference type="Gene3D" id="2.60.120.200">
    <property type="match status" value="3"/>
</dbReference>
<feature type="chain" id="PRO_5047366556" evidence="2">
    <location>
        <begin position="37"/>
        <end position="2195"/>
    </location>
</feature>
<proteinExistence type="predicted"/>
<dbReference type="Pfam" id="PF03422">
    <property type="entry name" value="CBM_6"/>
    <property type="match status" value="1"/>
</dbReference>
<comment type="caution">
    <text evidence="5">The sequence shown here is derived from an EMBL/GenBank/DDBJ whole genome shotgun (WGS) entry which is preliminary data.</text>
</comment>
<dbReference type="InterPro" id="IPR041542">
    <property type="entry name" value="GH43_C2"/>
</dbReference>
<dbReference type="InterPro" id="IPR013783">
    <property type="entry name" value="Ig-like_fold"/>
</dbReference>
<dbReference type="CDD" id="cd04084">
    <property type="entry name" value="CBM6_xylanase-like"/>
    <property type="match status" value="1"/>
</dbReference>
<gene>
    <name evidence="5" type="ORF">IEZ26_16050</name>
</gene>
<dbReference type="Pfam" id="PF18911">
    <property type="entry name" value="PKD_4"/>
    <property type="match status" value="2"/>
</dbReference>
<accession>A0ABR8NEY2</accession>
<dbReference type="InterPro" id="IPR006584">
    <property type="entry name" value="Cellulose-bd_IV"/>
</dbReference>
<dbReference type="CDD" id="cd00146">
    <property type="entry name" value="PKD"/>
    <property type="match status" value="2"/>
</dbReference>
<dbReference type="Gene3D" id="2.120.10.30">
    <property type="entry name" value="TolB, C-terminal domain"/>
    <property type="match status" value="1"/>
</dbReference>
<dbReference type="InterPro" id="IPR013320">
    <property type="entry name" value="ConA-like_dom_sf"/>
</dbReference>
<dbReference type="SMART" id="SM00606">
    <property type="entry name" value="CBD_IV"/>
    <property type="match status" value="1"/>
</dbReference>
<organism evidence="5 6">
    <name type="scientific">Nocardioides cavernae</name>
    <dbReference type="NCBI Taxonomy" id="1921566"/>
    <lineage>
        <taxon>Bacteria</taxon>
        <taxon>Bacillati</taxon>
        <taxon>Actinomycetota</taxon>
        <taxon>Actinomycetes</taxon>
        <taxon>Propionibacteriales</taxon>
        <taxon>Nocardioidaceae</taxon>
        <taxon>Nocardioides</taxon>
    </lineage>
</organism>
<dbReference type="Gene3D" id="3.40.50.880">
    <property type="match status" value="1"/>
</dbReference>
<dbReference type="EMBL" id="JACXYZ010000002">
    <property type="protein sequence ID" value="MBD3926137.1"/>
    <property type="molecule type" value="Genomic_DNA"/>
</dbReference>
<dbReference type="SUPFAM" id="SSF52317">
    <property type="entry name" value="Class I glutamine amidotransferase-like"/>
    <property type="match status" value="1"/>
</dbReference>
<dbReference type="InterPro" id="IPR008979">
    <property type="entry name" value="Galactose-bd-like_sf"/>
</dbReference>
<dbReference type="RefSeq" id="WP_191195974.1">
    <property type="nucleotide sequence ID" value="NZ_JACXYZ010000002.1"/>
</dbReference>
<dbReference type="Gene3D" id="2.60.40.2810">
    <property type="match status" value="2"/>
</dbReference>
<dbReference type="InterPro" id="IPR011042">
    <property type="entry name" value="6-blade_b-propeller_TolB-like"/>
</dbReference>
<evidence type="ECO:0000256" key="2">
    <source>
        <dbReference type="SAM" id="SignalP"/>
    </source>
</evidence>
<dbReference type="Pfam" id="PF07995">
    <property type="entry name" value="GSDH"/>
    <property type="match status" value="1"/>
</dbReference>
<evidence type="ECO:0000313" key="6">
    <source>
        <dbReference type="Proteomes" id="UP000618818"/>
    </source>
</evidence>
<dbReference type="InterPro" id="IPR029010">
    <property type="entry name" value="ThuA-like"/>
</dbReference>
<dbReference type="Pfam" id="PF06283">
    <property type="entry name" value="ThuA"/>
    <property type="match status" value="1"/>
</dbReference>
<dbReference type="Gene3D" id="2.60.40.10">
    <property type="entry name" value="Immunoglobulins"/>
    <property type="match status" value="2"/>
</dbReference>
<dbReference type="InterPro" id="IPR022409">
    <property type="entry name" value="PKD/Chitinase_dom"/>
</dbReference>
<dbReference type="Proteomes" id="UP000618818">
    <property type="component" value="Unassembled WGS sequence"/>
</dbReference>
<dbReference type="PANTHER" id="PTHR40469">
    <property type="entry name" value="SECRETED GLYCOSYL HYDROLASE"/>
    <property type="match status" value="1"/>
</dbReference>
<dbReference type="InterPro" id="IPR011041">
    <property type="entry name" value="Quinoprot_gluc/sorb_DH_b-prop"/>
</dbReference>
<dbReference type="SMART" id="SM00089">
    <property type="entry name" value="PKD"/>
    <property type="match status" value="2"/>
</dbReference>
<dbReference type="SUPFAM" id="SSF49785">
    <property type="entry name" value="Galactose-binding domain-like"/>
    <property type="match status" value="1"/>
</dbReference>
<dbReference type="Pfam" id="PF17963">
    <property type="entry name" value="Big_9"/>
    <property type="match status" value="2"/>
</dbReference>
<name>A0ABR8NEY2_9ACTN</name>
<dbReference type="InterPro" id="IPR000601">
    <property type="entry name" value="PKD_dom"/>
</dbReference>
<evidence type="ECO:0000313" key="5">
    <source>
        <dbReference type="EMBL" id="MBD3926137.1"/>
    </source>
</evidence>